<proteinExistence type="predicted"/>
<evidence type="ECO:0000313" key="3">
    <source>
        <dbReference type="Proteomes" id="UP000814176"/>
    </source>
</evidence>
<protein>
    <recommendedName>
        <fullName evidence="4">Secreted protein</fullName>
    </recommendedName>
</protein>
<feature type="region of interest" description="Disordered" evidence="1">
    <location>
        <begin position="49"/>
        <end position="79"/>
    </location>
</feature>
<accession>A0ABQ8JY72</accession>
<dbReference type="EMBL" id="JADCUA010000046">
    <property type="protein sequence ID" value="KAH9828834.1"/>
    <property type="molecule type" value="Genomic_DNA"/>
</dbReference>
<dbReference type="GeneID" id="72009410"/>
<feature type="compositionally biased region" description="Low complexity" evidence="1">
    <location>
        <begin position="109"/>
        <end position="120"/>
    </location>
</feature>
<sequence length="184" mass="19653">MTRLRGYAQARFITLPSLALLPSPAHVAITHSVAQVAYGTSSLLSPARAHLQHSAPSAPHVGRAAQAQKTSPERTPAVTPHDAVMRNELEGVLRGAKQQGRRQKSTERSSCGSGNSMVSSRNLSTESDLFFGANGEVSVTVTLLSSAESKTSSFSSHRCCTYLLARVIARTSHARPPSLLQYCL</sequence>
<feature type="region of interest" description="Disordered" evidence="1">
    <location>
        <begin position="94"/>
        <end position="120"/>
    </location>
</feature>
<evidence type="ECO:0000313" key="2">
    <source>
        <dbReference type="EMBL" id="KAH9828834.1"/>
    </source>
</evidence>
<dbReference type="Proteomes" id="UP000814176">
    <property type="component" value="Unassembled WGS sequence"/>
</dbReference>
<name>A0ABQ8JY72_9APHY</name>
<gene>
    <name evidence="2" type="ORF">C8Q71DRAFT_891820</name>
</gene>
<keyword evidence="3" id="KW-1185">Reference proteome</keyword>
<evidence type="ECO:0008006" key="4">
    <source>
        <dbReference type="Google" id="ProtNLM"/>
    </source>
</evidence>
<evidence type="ECO:0000256" key="1">
    <source>
        <dbReference type="SAM" id="MobiDB-lite"/>
    </source>
</evidence>
<dbReference type="RefSeq" id="XP_047772475.1">
    <property type="nucleotide sequence ID" value="XM_047928678.1"/>
</dbReference>
<comment type="caution">
    <text evidence="2">The sequence shown here is derived from an EMBL/GenBank/DDBJ whole genome shotgun (WGS) entry which is preliminary data.</text>
</comment>
<organism evidence="2 3">
    <name type="scientific">Rhodofomes roseus</name>
    <dbReference type="NCBI Taxonomy" id="34475"/>
    <lineage>
        <taxon>Eukaryota</taxon>
        <taxon>Fungi</taxon>
        <taxon>Dikarya</taxon>
        <taxon>Basidiomycota</taxon>
        <taxon>Agaricomycotina</taxon>
        <taxon>Agaricomycetes</taxon>
        <taxon>Polyporales</taxon>
        <taxon>Rhodofomes</taxon>
    </lineage>
</organism>
<reference evidence="2 3" key="1">
    <citation type="journal article" date="2021" name="Environ. Microbiol.">
        <title>Gene family expansions and transcriptome signatures uncover fungal adaptations to wood decay.</title>
        <authorList>
            <person name="Hage H."/>
            <person name="Miyauchi S."/>
            <person name="Viragh M."/>
            <person name="Drula E."/>
            <person name="Min B."/>
            <person name="Chaduli D."/>
            <person name="Navarro D."/>
            <person name="Favel A."/>
            <person name="Norest M."/>
            <person name="Lesage-Meessen L."/>
            <person name="Balint B."/>
            <person name="Merenyi Z."/>
            <person name="de Eugenio L."/>
            <person name="Morin E."/>
            <person name="Martinez A.T."/>
            <person name="Baldrian P."/>
            <person name="Stursova M."/>
            <person name="Martinez M.J."/>
            <person name="Novotny C."/>
            <person name="Magnuson J.K."/>
            <person name="Spatafora J.W."/>
            <person name="Maurice S."/>
            <person name="Pangilinan J."/>
            <person name="Andreopoulos W."/>
            <person name="LaButti K."/>
            <person name="Hundley H."/>
            <person name="Na H."/>
            <person name="Kuo A."/>
            <person name="Barry K."/>
            <person name="Lipzen A."/>
            <person name="Henrissat B."/>
            <person name="Riley R."/>
            <person name="Ahrendt S."/>
            <person name="Nagy L.G."/>
            <person name="Grigoriev I.V."/>
            <person name="Martin F."/>
            <person name="Rosso M.N."/>
        </authorList>
    </citation>
    <scope>NUCLEOTIDE SEQUENCE [LARGE SCALE GENOMIC DNA]</scope>
    <source>
        <strain evidence="2 3">CIRM-BRFM 1785</strain>
    </source>
</reference>